<reference evidence="1 2" key="1">
    <citation type="submission" date="2023-07" db="EMBL/GenBank/DDBJ databases">
        <title>Genomic Encyclopedia of Type Strains, Phase IV (KMG-IV): sequencing the most valuable type-strain genomes for metagenomic binning, comparative biology and taxonomic classification.</title>
        <authorList>
            <person name="Goeker M."/>
        </authorList>
    </citation>
    <scope>NUCLEOTIDE SEQUENCE [LARGE SCALE GENOMIC DNA]</scope>
    <source>
        <strain evidence="1 2">DSM 19154</strain>
    </source>
</reference>
<comment type="caution">
    <text evidence="1">The sequence shown here is derived from an EMBL/GenBank/DDBJ whole genome shotgun (WGS) entry which is preliminary data.</text>
</comment>
<dbReference type="Proteomes" id="UP001225034">
    <property type="component" value="Unassembled WGS sequence"/>
</dbReference>
<name>A0ABT9YG07_9BACI</name>
<evidence type="ECO:0000313" key="2">
    <source>
        <dbReference type="Proteomes" id="UP001225034"/>
    </source>
</evidence>
<sequence length="64" mass="7824">MLCNTFIKYLLLYNSEIYYHYTSIPILYYYKGEGQMNNQAEEINKEDEYESPSILEQINDYYSR</sequence>
<protein>
    <submittedName>
        <fullName evidence="1">Uncharacterized protein</fullName>
    </submittedName>
</protein>
<dbReference type="EMBL" id="JAUSUA010000001">
    <property type="protein sequence ID" value="MDQ0205994.1"/>
    <property type="molecule type" value="Genomic_DNA"/>
</dbReference>
<gene>
    <name evidence="1" type="ORF">J2S05_000768</name>
</gene>
<evidence type="ECO:0000313" key="1">
    <source>
        <dbReference type="EMBL" id="MDQ0205994.1"/>
    </source>
</evidence>
<proteinExistence type="predicted"/>
<keyword evidence="2" id="KW-1185">Reference proteome</keyword>
<organism evidence="1 2">
    <name type="scientific">Alkalicoccobacillus murimartini</name>
    <dbReference type="NCBI Taxonomy" id="171685"/>
    <lineage>
        <taxon>Bacteria</taxon>
        <taxon>Bacillati</taxon>
        <taxon>Bacillota</taxon>
        <taxon>Bacilli</taxon>
        <taxon>Bacillales</taxon>
        <taxon>Bacillaceae</taxon>
        <taxon>Alkalicoccobacillus</taxon>
    </lineage>
</organism>
<accession>A0ABT9YG07</accession>